<proteinExistence type="predicted"/>
<dbReference type="NCBIfam" id="TIGR00254">
    <property type="entry name" value="GGDEF"/>
    <property type="match status" value="1"/>
</dbReference>
<sequence>MSRSRQDDIKNAGLKSRNALAWLRDNQLPAEPICYTIAYEYLYTDNNQLKKQVDEIDLSADNYREKLNEVFENSILSSKNQQLSIFGDHDDQYVCEILSLLVKNYDHNEDISDAVDKIKTIIGQNKNQADEDESLDVEHPLDNYLKVRDNTSQDKLTNCLDFSGLKHTVAEASIHDELFPMSILRVNIDRFKLINDVNGTFMGDNVLKHLVKLFISTTKGSDLVSRYEDDEFIVVLPKTPLKQGLMVADNLRKKVMGISLKKKGNTNVVKLTVSIGVAQYERKLNFEDVLIKTKKSLNRSKDLGRNSINSED</sequence>
<dbReference type="EMBL" id="JBEVCJ010000003">
    <property type="protein sequence ID" value="MET1254325.1"/>
    <property type="molecule type" value="Genomic_DNA"/>
</dbReference>
<keyword evidence="2" id="KW-1185">Reference proteome</keyword>
<dbReference type="Gene3D" id="3.30.70.270">
    <property type="match status" value="1"/>
</dbReference>
<dbReference type="GO" id="GO:0052621">
    <property type="term" value="F:diguanylate cyclase activity"/>
    <property type="evidence" value="ECO:0007669"/>
    <property type="project" value="UniProtKB-EC"/>
</dbReference>
<dbReference type="EC" id="2.7.7.65" evidence="1"/>
<organism evidence="1 2">
    <name type="scientific">Aliikangiella maris</name>
    <dbReference type="NCBI Taxonomy" id="3162458"/>
    <lineage>
        <taxon>Bacteria</taxon>
        <taxon>Pseudomonadati</taxon>
        <taxon>Pseudomonadota</taxon>
        <taxon>Gammaproteobacteria</taxon>
        <taxon>Oceanospirillales</taxon>
        <taxon>Pleioneaceae</taxon>
        <taxon>Aliikangiella</taxon>
    </lineage>
</organism>
<dbReference type="InterPro" id="IPR043128">
    <property type="entry name" value="Rev_trsase/Diguanyl_cyclase"/>
</dbReference>
<dbReference type="PANTHER" id="PTHR45138">
    <property type="entry name" value="REGULATORY COMPONENTS OF SENSORY TRANSDUCTION SYSTEM"/>
    <property type="match status" value="1"/>
</dbReference>
<dbReference type="InterPro" id="IPR050469">
    <property type="entry name" value="Diguanylate_Cyclase"/>
</dbReference>
<evidence type="ECO:0000313" key="2">
    <source>
        <dbReference type="Proteomes" id="UP001548189"/>
    </source>
</evidence>
<protein>
    <submittedName>
        <fullName evidence="1">GGDEF domain-containing protein</fullName>
        <ecNumber evidence="1">2.7.7.65</ecNumber>
    </submittedName>
</protein>
<accession>A0ABV2BQW1</accession>
<dbReference type="SUPFAM" id="SSF55073">
    <property type="entry name" value="Nucleotide cyclase"/>
    <property type="match status" value="1"/>
</dbReference>
<comment type="caution">
    <text evidence="1">The sequence shown here is derived from an EMBL/GenBank/DDBJ whole genome shotgun (WGS) entry which is preliminary data.</text>
</comment>
<name>A0ABV2BQW1_9GAMM</name>
<dbReference type="SMART" id="SM00267">
    <property type="entry name" value="GGDEF"/>
    <property type="match status" value="1"/>
</dbReference>
<keyword evidence="1" id="KW-0548">Nucleotidyltransferase</keyword>
<keyword evidence="1" id="KW-0808">Transferase</keyword>
<dbReference type="Pfam" id="PF00990">
    <property type="entry name" value="GGDEF"/>
    <property type="match status" value="1"/>
</dbReference>
<reference evidence="1 2" key="1">
    <citation type="submission" date="2024-06" db="EMBL/GenBank/DDBJ databases">
        <authorList>
            <person name="Li F."/>
        </authorList>
    </citation>
    <scope>NUCLEOTIDE SEQUENCE [LARGE SCALE GENOMIC DNA]</scope>
    <source>
        <strain evidence="1 2">GXAS 311</strain>
    </source>
</reference>
<dbReference type="Proteomes" id="UP001548189">
    <property type="component" value="Unassembled WGS sequence"/>
</dbReference>
<dbReference type="CDD" id="cd01949">
    <property type="entry name" value="GGDEF"/>
    <property type="match status" value="1"/>
</dbReference>
<dbReference type="InterPro" id="IPR029787">
    <property type="entry name" value="Nucleotide_cyclase"/>
</dbReference>
<evidence type="ECO:0000313" key="1">
    <source>
        <dbReference type="EMBL" id="MET1254325.1"/>
    </source>
</evidence>
<gene>
    <name evidence="1" type="ORF">ABVT43_04205</name>
</gene>
<dbReference type="PANTHER" id="PTHR45138:SF9">
    <property type="entry name" value="DIGUANYLATE CYCLASE DGCM-RELATED"/>
    <property type="match status" value="1"/>
</dbReference>
<dbReference type="InterPro" id="IPR000160">
    <property type="entry name" value="GGDEF_dom"/>
</dbReference>
<dbReference type="PROSITE" id="PS50887">
    <property type="entry name" value="GGDEF"/>
    <property type="match status" value="1"/>
</dbReference>